<evidence type="ECO:0000256" key="1">
    <source>
        <dbReference type="SAM" id="MobiDB-lite"/>
    </source>
</evidence>
<feature type="region of interest" description="Disordered" evidence="1">
    <location>
        <begin position="1"/>
        <end position="20"/>
    </location>
</feature>
<sequence>MNDTHPNPIPSEARPTPPSNDVKGAFLKSNHFLPFFGPHFKNSSCLSFASLCSGEIIPLWGPLWKKRSELIEMDKRLQGVLTSGYGFQLLSHKVECQSPRPILEWEANSLREIEVPLRVPSLLETGCPQPLYLLALATRSGMTLFMHGGRRSELLLAHSRAHIPEGRTLPSRKESTTAELSLAQNCLATQIQGEGSPGHSPAIN</sequence>
<organism evidence="2">
    <name type="scientific">Fagus sylvatica</name>
    <name type="common">Beechnut</name>
    <dbReference type="NCBI Taxonomy" id="28930"/>
    <lineage>
        <taxon>Eukaryota</taxon>
        <taxon>Viridiplantae</taxon>
        <taxon>Streptophyta</taxon>
        <taxon>Embryophyta</taxon>
        <taxon>Tracheophyta</taxon>
        <taxon>Spermatophyta</taxon>
        <taxon>Magnoliopsida</taxon>
        <taxon>eudicotyledons</taxon>
        <taxon>Gunneridae</taxon>
        <taxon>Pentapetalae</taxon>
        <taxon>rosids</taxon>
        <taxon>fabids</taxon>
        <taxon>Fagales</taxon>
        <taxon>Fagaceae</taxon>
        <taxon>Fagus</taxon>
    </lineage>
</organism>
<gene>
    <name evidence="2" type="ORF">FSB_LOCUS26874</name>
</gene>
<dbReference type="EMBL" id="OIVN01001924">
    <property type="protein sequence ID" value="SPC98992.1"/>
    <property type="molecule type" value="Genomic_DNA"/>
</dbReference>
<protein>
    <submittedName>
        <fullName evidence="2">Uncharacterized protein</fullName>
    </submittedName>
</protein>
<proteinExistence type="predicted"/>
<evidence type="ECO:0000313" key="2">
    <source>
        <dbReference type="EMBL" id="SPC98992.1"/>
    </source>
</evidence>
<dbReference type="AlphaFoldDB" id="A0A2N9GHD0"/>
<accession>A0A2N9GHD0</accession>
<name>A0A2N9GHD0_FAGSY</name>
<reference evidence="2" key="1">
    <citation type="submission" date="2018-02" db="EMBL/GenBank/DDBJ databases">
        <authorList>
            <person name="Cohen D.B."/>
            <person name="Kent A.D."/>
        </authorList>
    </citation>
    <scope>NUCLEOTIDE SEQUENCE</scope>
</reference>